<comment type="caution">
    <text evidence="3">The sequence shown here is derived from an EMBL/GenBank/DDBJ whole genome shotgun (WGS) entry which is preliminary data.</text>
</comment>
<dbReference type="InterPro" id="IPR045190">
    <property type="entry name" value="MCCB/AccD1-like"/>
</dbReference>
<dbReference type="Gene3D" id="3.90.226.10">
    <property type="entry name" value="2-enoyl-CoA Hydratase, Chain A, domain 1"/>
    <property type="match status" value="2"/>
</dbReference>
<dbReference type="InterPro" id="IPR011762">
    <property type="entry name" value="COA_CT_N"/>
</dbReference>
<dbReference type="GO" id="GO:0016874">
    <property type="term" value="F:ligase activity"/>
    <property type="evidence" value="ECO:0007669"/>
    <property type="project" value="InterPro"/>
</dbReference>
<dbReference type="InterPro" id="IPR011763">
    <property type="entry name" value="COA_CT_C"/>
</dbReference>
<evidence type="ECO:0000259" key="1">
    <source>
        <dbReference type="PROSITE" id="PS50980"/>
    </source>
</evidence>
<dbReference type="PROSITE" id="PS50980">
    <property type="entry name" value="COA_CT_NTER"/>
    <property type="match status" value="1"/>
</dbReference>
<dbReference type="Proteomes" id="UP000268313">
    <property type="component" value="Unassembled WGS sequence"/>
</dbReference>
<name>A0A3A8K9N5_9BACT</name>
<gene>
    <name evidence="3" type="ORF">D7X32_12215</name>
</gene>
<evidence type="ECO:0000313" key="3">
    <source>
        <dbReference type="EMBL" id="RKH04037.1"/>
    </source>
</evidence>
<dbReference type="PANTHER" id="PTHR22855">
    <property type="entry name" value="ACETYL, PROPIONYL, PYRUVATE, AND GLUTACONYL CARBOXYLASE-RELATED"/>
    <property type="match status" value="1"/>
</dbReference>
<dbReference type="PANTHER" id="PTHR22855:SF46">
    <property type="entry name" value="METHYLCROTONOYL-COA CARBOXYLASE"/>
    <property type="match status" value="1"/>
</dbReference>
<evidence type="ECO:0000313" key="4">
    <source>
        <dbReference type="Proteomes" id="UP000268313"/>
    </source>
</evidence>
<proteinExistence type="predicted"/>
<dbReference type="Pfam" id="PF01039">
    <property type="entry name" value="Carboxyl_trans"/>
    <property type="match status" value="1"/>
</dbReference>
<dbReference type="FunFam" id="3.90.226.10:FF:000021">
    <property type="entry name" value="Acetyl-CoA carboxylase carboxyltransferase subunit"/>
    <property type="match status" value="1"/>
</dbReference>
<dbReference type="OrthoDB" id="9803706at2"/>
<organism evidence="3 4">
    <name type="scientific">Corallococcus carmarthensis</name>
    <dbReference type="NCBI Taxonomy" id="2316728"/>
    <lineage>
        <taxon>Bacteria</taxon>
        <taxon>Pseudomonadati</taxon>
        <taxon>Myxococcota</taxon>
        <taxon>Myxococcia</taxon>
        <taxon>Myxococcales</taxon>
        <taxon>Cystobacterineae</taxon>
        <taxon>Myxococcaceae</taxon>
        <taxon>Corallococcus</taxon>
    </lineage>
</organism>
<dbReference type="AlphaFoldDB" id="A0A3A8K9N5"/>
<dbReference type="RefSeq" id="WP_120602702.1">
    <property type="nucleotide sequence ID" value="NZ_JABFJX010000034.1"/>
</dbReference>
<dbReference type="InterPro" id="IPR029045">
    <property type="entry name" value="ClpP/crotonase-like_dom_sf"/>
</dbReference>
<feature type="domain" description="CoA carboxyltransferase N-terminal" evidence="1">
    <location>
        <begin position="19"/>
        <end position="277"/>
    </location>
</feature>
<reference evidence="4" key="1">
    <citation type="submission" date="2018-09" db="EMBL/GenBank/DDBJ databases">
        <authorList>
            <person name="Livingstone P.G."/>
            <person name="Whitworth D.E."/>
        </authorList>
    </citation>
    <scope>NUCLEOTIDE SEQUENCE [LARGE SCALE GENOMIC DNA]</scope>
    <source>
        <strain evidence="4">CA043D</strain>
    </source>
</reference>
<sequence>MPTLVSQVEPASAAFTTQRKEMLARVAELRAIEQKSRDTEQLAREKFKQRGQILPRERLALLLDRGSPFLELSTLCGYKHHDDSDGSLAGGNTIIGIGFVSGVRCLVFVSNSAVKGGTATPWGVQKALRAQEIALQNRLPVVSLVESGGANLLYQQEIFIPGGETFYNQAKLSAAGIPQVTVVHGSSTAGGAYIPGLSDHVVMVRGKAKVFLAGPPLLLAATGEVATDEDLGGAEMHTTVAGTSDHLAEDDADGIRIAREIVASLGWNDALPASTRPGFEPPRYAAEELCGVVPIDHRRPYDCREVIARIVDGSDFSPFKDDYDALTVCGWARIEGRAVGLIGNNGPITAKGATKAGQFIQLCCQARTPIIYLQNTTGYMVGTQSEQGGIVKHGAKMLQAVANATVPQMTLLLGGAFGAGNYGMCGRAFHPRFIFAWPNARTAVMGGEQAAKVLTIVATEKARRAGLPPDQEFLDGMAKPLIEQFDRESDAFNCSARLFDDGVIDPRDTRRVLGFILATCDEASRRTLSPNSFGVARL</sequence>
<feature type="domain" description="CoA carboxyltransferase C-terminal" evidence="2">
    <location>
        <begin position="281"/>
        <end position="522"/>
    </location>
</feature>
<dbReference type="PROSITE" id="PS50989">
    <property type="entry name" value="COA_CT_CTER"/>
    <property type="match status" value="1"/>
</dbReference>
<dbReference type="InterPro" id="IPR034733">
    <property type="entry name" value="AcCoA_carboxyl_beta"/>
</dbReference>
<accession>A0A3A8K9N5</accession>
<protein>
    <submittedName>
        <fullName evidence="3">Acyl-CoA carboxylase subunit beta</fullName>
    </submittedName>
</protein>
<keyword evidence="4" id="KW-1185">Reference proteome</keyword>
<evidence type="ECO:0000259" key="2">
    <source>
        <dbReference type="PROSITE" id="PS50989"/>
    </source>
</evidence>
<dbReference type="SUPFAM" id="SSF52096">
    <property type="entry name" value="ClpP/crotonase"/>
    <property type="match status" value="2"/>
</dbReference>
<dbReference type="EMBL" id="RAWE01000033">
    <property type="protein sequence ID" value="RKH04037.1"/>
    <property type="molecule type" value="Genomic_DNA"/>
</dbReference>
<dbReference type="FunFam" id="3.90.226.10:FF:000046">
    <property type="entry name" value="Geranyl-CoA carboxylase beta subunit"/>
    <property type="match status" value="1"/>
</dbReference>